<organism evidence="1 2">
    <name type="scientific">Hirundo rustica rustica</name>
    <dbReference type="NCBI Taxonomy" id="333673"/>
    <lineage>
        <taxon>Eukaryota</taxon>
        <taxon>Metazoa</taxon>
        <taxon>Chordata</taxon>
        <taxon>Craniata</taxon>
        <taxon>Vertebrata</taxon>
        <taxon>Euteleostomi</taxon>
        <taxon>Archelosauria</taxon>
        <taxon>Archosauria</taxon>
        <taxon>Dinosauria</taxon>
        <taxon>Saurischia</taxon>
        <taxon>Theropoda</taxon>
        <taxon>Coelurosauria</taxon>
        <taxon>Aves</taxon>
        <taxon>Neognathae</taxon>
        <taxon>Neoaves</taxon>
        <taxon>Telluraves</taxon>
        <taxon>Australaves</taxon>
        <taxon>Passeriformes</taxon>
        <taxon>Sylvioidea</taxon>
        <taxon>Hirundinidae</taxon>
        <taxon>Hirundo</taxon>
    </lineage>
</organism>
<dbReference type="EMBL" id="QRBI01000172">
    <property type="protein sequence ID" value="RMB96794.1"/>
    <property type="molecule type" value="Genomic_DNA"/>
</dbReference>
<dbReference type="Proteomes" id="UP000269221">
    <property type="component" value="Unassembled WGS sequence"/>
</dbReference>
<gene>
    <name evidence="1" type="ORF">DUI87_26860</name>
</gene>
<evidence type="ECO:0000313" key="2">
    <source>
        <dbReference type="Proteomes" id="UP000269221"/>
    </source>
</evidence>
<comment type="caution">
    <text evidence="1">The sequence shown here is derived from an EMBL/GenBank/DDBJ whole genome shotgun (WGS) entry which is preliminary data.</text>
</comment>
<keyword evidence="2" id="KW-1185">Reference proteome</keyword>
<dbReference type="AlphaFoldDB" id="A0A3M0J794"/>
<sequence length="126" mass="13361">MPAVTQHPHCRVMGISVDCGKDRTELGKVMTFLLPINACGLRLQVYSPLSHQKTNCKPLGLSIPDPLELGVCVAEAEPMGAQPSGGYADIRCSGRACARVRVCITKTIPVLSATIDQTVLDIATGD</sequence>
<protein>
    <submittedName>
        <fullName evidence="1">Uncharacterized protein</fullName>
    </submittedName>
</protein>
<evidence type="ECO:0000313" key="1">
    <source>
        <dbReference type="EMBL" id="RMB96794.1"/>
    </source>
</evidence>
<accession>A0A3M0J794</accession>
<name>A0A3M0J794_HIRRU</name>
<proteinExistence type="predicted"/>
<reference evidence="1 2" key="1">
    <citation type="submission" date="2018-07" db="EMBL/GenBank/DDBJ databases">
        <title>A high quality draft genome assembly of the barn swallow (H. rustica rustica).</title>
        <authorList>
            <person name="Formenti G."/>
            <person name="Chiara M."/>
            <person name="Poveda L."/>
            <person name="Francoijs K.-J."/>
            <person name="Bonisoli-Alquati A."/>
            <person name="Canova L."/>
            <person name="Gianfranceschi L."/>
            <person name="Horner D.S."/>
            <person name="Saino N."/>
        </authorList>
    </citation>
    <scope>NUCLEOTIDE SEQUENCE [LARGE SCALE GENOMIC DNA]</scope>
    <source>
        <strain evidence="1">Chelidonia</strain>
        <tissue evidence="1">Blood</tissue>
    </source>
</reference>